<name>A0A917WII2_9ACTN</name>
<evidence type="ECO:0000313" key="1">
    <source>
        <dbReference type="EMBL" id="GGM05852.1"/>
    </source>
</evidence>
<accession>A0A917WII2</accession>
<keyword evidence="2" id="KW-1185">Reference proteome</keyword>
<reference evidence="1" key="1">
    <citation type="journal article" date="2014" name="Int. J. Syst. Evol. Microbiol.">
        <title>Complete genome sequence of Corynebacterium casei LMG S-19264T (=DSM 44701T), isolated from a smear-ripened cheese.</title>
        <authorList>
            <consortium name="US DOE Joint Genome Institute (JGI-PGF)"/>
            <person name="Walter F."/>
            <person name="Albersmeier A."/>
            <person name="Kalinowski J."/>
            <person name="Ruckert C."/>
        </authorList>
    </citation>
    <scope>NUCLEOTIDE SEQUENCE</scope>
    <source>
        <strain evidence="1">JCM 19831</strain>
    </source>
</reference>
<dbReference type="EMBL" id="BMPI01000002">
    <property type="protein sequence ID" value="GGM05852.1"/>
    <property type="molecule type" value="Genomic_DNA"/>
</dbReference>
<reference evidence="1" key="2">
    <citation type="submission" date="2020-09" db="EMBL/GenBank/DDBJ databases">
        <authorList>
            <person name="Sun Q."/>
            <person name="Ohkuma M."/>
        </authorList>
    </citation>
    <scope>NUCLEOTIDE SEQUENCE</scope>
    <source>
        <strain evidence="1">JCM 19831</strain>
    </source>
</reference>
<evidence type="ECO:0000313" key="2">
    <source>
        <dbReference type="Proteomes" id="UP000642070"/>
    </source>
</evidence>
<sequence>MSPSLPAALAEHTLHQLLDRVPLKEVGSPYRTLRSPMTPDPVGAVRVFEGDGAVQRLVTVSLVVPMIHLDSHMVFAFTRADSAVPHFTLDSVHGGEYHAYHLDLIPRAELSPHLSYMDAAYHPLTPVYESASEREGLSRAHISPRQHALMSPWMLVHRATEAAFAGLTPIVSSYLEHWLGLLDGFPPDVVASLAGTDLAARDAAVRRNLFSPDVDPVWTQVSRLLGQDASDEIRALLIGEPVA</sequence>
<organism evidence="1 2">
    <name type="scientific">Dactylosporangium sucinum</name>
    <dbReference type="NCBI Taxonomy" id="1424081"/>
    <lineage>
        <taxon>Bacteria</taxon>
        <taxon>Bacillati</taxon>
        <taxon>Actinomycetota</taxon>
        <taxon>Actinomycetes</taxon>
        <taxon>Micromonosporales</taxon>
        <taxon>Micromonosporaceae</taxon>
        <taxon>Dactylosporangium</taxon>
    </lineage>
</organism>
<gene>
    <name evidence="1" type="ORF">GCM10007977_003760</name>
</gene>
<protein>
    <submittedName>
        <fullName evidence="1">Uncharacterized protein</fullName>
    </submittedName>
</protein>
<dbReference type="Proteomes" id="UP000642070">
    <property type="component" value="Unassembled WGS sequence"/>
</dbReference>
<dbReference type="Gene3D" id="3.40.1500.20">
    <property type="match status" value="1"/>
</dbReference>
<comment type="caution">
    <text evidence="1">The sequence shown here is derived from an EMBL/GenBank/DDBJ whole genome shotgun (WGS) entry which is preliminary data.</text>
</comment>
<proteinExistence type="predicted"/>
<dbReference type="RefSeq" id="WP_190247898.1">
    <property type="nucleotide sequence ID" value="NZ_BMPI01000002.1"/>
</dbReference>
<dbReference type="AlphaFoldDB" id="A0A917WII2"/>